<protein>
    <submittedName>
        <fullName evidence="1">Phage tail protein</fullName>
    </submittedName>
</protein>
<proteinExistence type="predicted"/>
<accession>A0ACC7MQH3</accession>
<name>A0ACC7MQH3_9PSED</name>
<reference evidence="1" key="1">
    <citation type="submission" date="2024-11" db="EMBL/GenBank/DDBJ databases">
        <authorList>
            <person name="Lucas J.A."/>
        </authorList>
    </citation>
    <scope>NUCLEOTIDE SEQUENCE</scope>
    <source>
        <strain evidence="1">Z 8.8</strain>
    </source>
</reference>
<keyword evidence="2" id="KW-1185">Reference proteome</keyword>
<dbReference type="Proteomes" id="UP001622950">
    <property type="component" value="Unassembled WGS sequence"/>
</dbReference>
<sequence length="287" mass="31088">MSELQPVITKAGLSAVWRKDKTGLAAEITHVVIGTEGYTPSNTQTALRKQVAVYPISDGETLSSTLLHVTAVADGPQAIWVREIGYLLSDGTLFAVWSHPTDVLAYKPAENKLLLAYDLSLTALPPGSVTITSTGAGLNLTLSEELASLATASIADMLRGLKQQDAIESQEKQHQLEGRQIARLMDRMRQAEERQDSDYDGFAEQAAAQASAGMADMLRGVKQQDAIESQEKQRELDGRQIASLSIRMRQAETRQSGDYEGLLTAIAVNAMAVISLQHQFSKATYGV</sequence>
<dbReference type="EMBL" id="JBJHQE010000006">
    <property type="protein sequence ID" value="MFK9080184.1"/>
    <property type="molecule type" value="Genomic_DNA"/>
</dbReference>
<evidence type="ECO:0000313" key="2">
    <source>
        <dbReference type="Proteomes" id="UP001622950"/>
    </source>
</evidence>
<evidence type="ECO:0000313" key="1">
    <source>
        <dbReference type="EMBL" id="MFK9080184.1"/>
    </source>
</evidence>
<comment type="caution">
    <text evidence="1">The sequence shown here is derived from an EMBL/GenBank/DDBJ whole genome shotgun (WGS) entry which is preliminary data.</text>
</comment>
<organism evidence="1 2">
    <name type="scientific">Pseudomonas neuropathica</name>
    <dbReference type="NCBI Taxonomy" id="2730425"/>
    <lineage>
        <taxon>Bacteria</taxon>
        <taxon>Pseudomonadati</taxon>
        <taxon>Pseudomonadota</taxon>
        <taxon>Gammaproteobacteria</taxon>
        <taxon>Pseudomonadales</taxon>
        <taxon>Pseudomonadaceae</taxon>
        <taxon>Pseudomonas</taxon>
    </lineage>
</organism>
<gene>
    <name evidence="1" type="ORF">ACJEBM_05795</name>
</gene>